<protein>
    <recommendedName>
        <fullName evidence="13">Tyrosine recombinase XerC</fullName>
    </recommendedName>
</protein>
<sequence length="314" mass="35413">MAAKLFEHLTCQYSDFLSHTRGLSLFTVRTYMSDLRSLGDFLDFSGIDSVNEFAREDLSSYLSWLIDIGYSRSSVVRKLSVLRSFFRWMLDEGFVQQDPVPRMSSMKKDFRLPNFLTVEEVNTLISAASDTENYAGIAVRDTAIIELIYAAGLRVGEIFGLNVYDVDMKQMQVKVLGKGSRERIALFGGPAKSALNSYLSLARPDLCKNRDTKALFLSRNGVRLSIRSIQDRIRKYARLSGLGSRVHTHTLRHSFATHMIDRGADLRVVQDLLGHSSPTTTQIYTHVTLREASKSYVQSHPLSSSEDIKNIPGR</sequence>
<dbReference type="Gene3D" id="1.10.443.10">
    <property type="entry name" value="Intergrase catalytic core"/>
    <property type="match status" value="1"/>
</dbReference>
<evidence type="ECO:0008006" key="13">
    <source>
        <dbReference type="Google" id="ProtNLM"/>
    </source>
</evidence>
<dbReference type="NCBIfam" id="NF001399">
    <property type="entry name" value="PRK00283.1"/>
    <property type="match status" value="1"/>
</dbReference>
<dbReference type="GO" id="GO:0007059">
    <property type="term" value="P:chromosome segregation"/>
    <property type="evidence" value="ECO:0007669"/>
    <property type="project" value="UniProtKB-KW"/>
</dbReference>
<feature type="compositionally biased region" description="Polar residues" evidence="9">
    <location>
        <begin position="295"/>
        <end position="305"/>
    </location>
</feature>
<feature type="domain" description="Tyr recombinase" evidence="10">
    <location>
        <begin position="111"/>
        <end position="297"/>
    </location>
</feature>
<evidence type="ECO:0000259" key="10">
    <source>
        <dbReference type="PROSITE" id="PS51898"/>
    </source>
</evidence>
<reference evidence="12" key="1">
    <citation type="submission" date="2018-05" db="EMBL/GenBank/DDBJ databases">
        <authorList>
            <person name="Lanie J.A."/>
            <person name="Ng W.-L."/>
            <person name="Kazmierczak K.M."/>
            <person name="Andrzejewski T.M."/>
            <person name="Davidsen T.M."/>
            <person name="Wayne K.J."/>
            <person name="Tettelin H."/>
            <person name="Glass J.I."/>
            <person name="Rusch D."/>
            <person name="Podicherti R."/>
            <person name="Tsui H.-C.T."/>
            <person name="Winkler M.E."/>
        </authorList>
    </citation>
    <scope>NUCLEOTIDE SEQUENCE</scope>
</reference>
<evidence type="ECO:0000313" key="12">
    <source>
        <dbReference type="EMBL" id="SVA90993.1"/>
    </source>
</evidence>
<feature type="domain" description="Core-binding (CB)" evidence="11">
    <location>
        <begin position="4"/>
        <end position="90"/>
    </location>
</feature>
<proteinExistence type="predicted"/>
<organism evidence="12">
    <name type="scientific">marine metagenome</name>
    <dbReference type="NCBI Taxonomy" id="408172"/>
    <lineage>
        <taxon>unclassified sequences</taxon>
        <taxon>metagenomes</taxon>
        <taxon>ecological metagenomes</taxon>
    </lineage>
</organism>
<keyword evidence="3" id="KW-0132">Cell division</keyword>
<dbReference type="PANTHER" id="PTHR30349">
    <property type="entry name" value="PHAGE INTEGRASE-RELATED"/>
    <property type="match status" value="1"/>
</dbReference>
<keyword evidence="4" id="KW-0159">Chromosome partition</keyword>
<dbReference type="InterPro" id="IPR050090">
    <property type="entry name" value="Tyrosine_recombinase_XerCD"/>
</dbReference>
<name>A0A381ZQD6_9ZZZZ</name>
<gene>
    <name evidence="12" type="ORF">METZ01_LOCUS143847</name>
</gene>
<dbReference type="GO" id="GO:0003677">
    <property type="term" value="F:DNA binding"/>
    <property type="evidence" value="ECO:0007669"/>
    <property type="project" value="UniProtKB-KW"/>
</dbReference>
<dbReference type="GO" id="GO:0006310">
    <property type="term" value="P:DNA recombination"/>
    <property type="evidence" value="ECO:0007669"/>
    <property type="project" value="UniProtKB-KW"/>
</dbReference>
<dbReference type="PANTHER" id="PTHR30349:SF77">
    <property type="entry name" value="TYROSINE RECOMBINASE XERC"/>
    <property type="match status" value="1"/>
</dbReference>
<dbReference type="Pfam" id="PF02899">
    <property type="entry name" value="Phage_int_SAM_1"/>
    <property type="match status" value="1"/>
</dbReference>
<dbReference type="InterPro" id="IPR044068">
    <property type="entry name" value="CB"/>
</dbReference>
<comment type="subcellular location">
    <subcellularLocation>
        <location evidence="1">Cytoplasm</location>
    </subcellularLocation>
</comment>
<dbReference type="InterPro" id="IPR004107">
    <property type="entry name" value="Integrase_SAM-like_N"/>
</dbReference>
<keyword evidence="7" id="KW-0233">DNA recombination</keyword>
<evidence type="ECO:0000256" key="4">
    <source>
        <dbReference type="ARBA" id="ARBA00022829"/>
    </source>
</evidence>
<evidence type="ECO:0000256" key="8">
    <source>
        <dbReference type="ARBA" id="ARBA00023306"/>
    </source>
</evidence>
<evidence type="ECO:0000256" key="7">
    <source>
        <dbReference type="ARBA" id="ARBA00023172"/>
    </source>
</evidence>
<evidence type="ECO:0000259" key="11">
    <source>
        <dbReference type="PROSITE" id="PS51900"/>
    </source>
</evidence>
<dbReference type="AlphaFoldDB" id="A0A381ZQD6"/>
<dbReference type="SUPFAM" id="SSF56349">
    <property type="entry name" value="DNA breaking-rejoining enzymes"/>
    <property type="match status" value="1"/>
</dbReference>
<keyword evidence="2" id="KW-0963">Cytoplasm</keyword>
<dbReference type="Gene3D" id="1.10.150.130">
    <property type="match status" value="1"/>
</dbReference>
<dbReference type="CDD" id="cd00798">
    <property type="entry name" value="INT_XerDC_C"/>
    <property type="match status" value="1"/>
</dbReference>
<keyword evidence="6" id="KW-0238">DNA-binding</keyword>
<dbReference type="PROSITE" id="PS51898">
    <property type="entry name" value="TYR_RECOMBINASE"/>
    <property type="match status" value="1"/>
</dbReference>
<dbReference type="InterPro" id="IPR010998">
    <property type="entry name" value="Integrase_recombinase_N"/>
</dbReference>
<dbReference type="InterPro" id="IPR011010">
    <property type="entry name" value="DNA_brk_join_enz"/>
</dbReference>
<dbReference type="InterPro" id="IPR002104">
    <property type="entry name" value="Integrase_catalytic"/>
</dbReference>
<accession>A0A381ZQD6</accession>
<evidence type="ECO:0000256" key="3">
    <source>
        <dbReference type="ARBA" id="ARBA00022618"/>
    </source>
</evidence>
<keyword evidence="8" id="KW-0131">Cell cycle</keyword>
<evidence type="ECO:0000256" key="1">
    <source>
        <dbReference type="ARBA" id="ARBA00004496"/>
    </source>
</evidence>
<dbReference type="PROSITE" id="PS51900">
    <property type="entry name" value="CB"/>
    <property type="match status" value="1"/>
</dbReference>
<evidence type="ECO:0000256" key="6">
    <source>
        <dbReference type="ARBA" id="ARBA00023125"/>
    </source>
</evidence>
<dbReference type="GO" id="GO:0005737">
    <property type="term" value="C:cytoplasm"/>
    <property type="evidence" value="ECO:0007669"/>
    <property type="project" value="UniProtKB-SubCell"/>
</dbReference>
<feature type="region of interest" description="Disordered" evidence="9">
    <location>
        <begin position="295"/>
        <end position="314"/>
    </location>
</feature>
<keyword evidence="5" id="KW-0229">DNA integration</keyword>
<dbReference type="GO" id="GO:0051301">
    <property type="term" value="P:cell division"/>
    <property type="evidence" value="ECO:0007669"/>
    <property type="project" value="UniProtKB-KW"/>
</dbReference>
<dbReference type="EMBL" id="UINC01022088">
    <property type="protein sequence ID" value="SVA90993.1"/>
    <property type="molecule type" value="Genomic_DNA"/>
</dbReference>
<evidence type="ECO:0000256" key="5">
    <source>
        <dbReference type="ARBA" id="ARBA00022908"/>
    </source>
</evidence>
<dbReference type="Pfam" id="PF00589">
    <property type="entry name" value="Phage_integrase"/>
    <property type="match status" value="1"/>
</dbReference>
<dbReference type="GO" id="GO:0015074">
    <property type="term" value="P:DNA integration"/>
    <property type="evidence" value="ECO:0007669"/>
    <property type="project" value="UniProtKB-KW"/>
</dbReference>
<evidence type="ECO:0000256" key="2">
    <source>
        <dbReference type="ARBA" id="ARBA00022490"/>
    </source>
</evidence>
<dbReference type="InterPro" id="IPR013762">
    <property type="entry name" value="Integrase-like_cat_sf"/>
</dbReference>
<evidence type="ECO:0000256" key="9">
    <source>
        <dbReference type="SAM" id="MobiDB-lite"/>
    </source>
</evidence>